<reference evidence="8" key="2">
    <citation type="submission" date="2022-09" db="EMBL/GenBank/DDBJ databases">
        <title>Intensive care unit water sources are persistently colonized with multi-drug resistant bacteria and are the site of extensive horizontal gene transfer of antibiotic resistance genes.</title>
        <authorList>
            <person name="Diorio-Toth L."/>
        </authorList>
    </citation>
    <scope>NUCLEOTIDE SEQUENCE</scope>
    <source>
        <strain evidence="7">GD03864</strain>
        <strain evidence="8">GD03947</strain>
    </source>
</reference>
<dbReference type="GO" id="GO:0044781">
    <property type="term" value="P:bacterial-type flagellum organization"/>
    <property type="evidence" value="ECO:0007669"/>
    <property type="project" value="UniProtKB-KW"/>
</dbReference>
<keyword evidence="4" id="KW-0143">Chaperone</keyword>
<dbReference type="EMBL" id="JAAMRD010000005">
    <property type="protein sequence ID" value="MBA1304557.1"/>
    <property type="molecule type" value="Genomic_DNA"/>
</dbReference>
<sequence>MNASVKRLEETGTALRDALTQQDWSAIGMLDRECRSAVDEAMREHQRDDGAVRQRLQELLDLYRELVMTCQIEQARVAGELRQLNQSQQGAKVYQLFG</sequence>
<proteinExistence type="predicted"/>
<keyword evidence="3" id="KW-1005">Bacterial flagellum biogenesis</keyword>
<accession>A0A0H3YWX8</accession>
<evidence type="ECO:0000256" key="1">
    <source>
        <dbReference type="ARBA" id="ARBA00004514"/>
    </source>
</evidence>
<keyword evidence="8" id="KW-0966">Cell projection</keyword>
<protein>
    <recommendedName>
        <fullName evidence="5">Flagellar protein FliT</fullName>
    </recommendedName>
</protein>
<name>A0A0H3YWX8_STUST</name>
<dbReference type="InterPro" id="IPR008622">
    <property type="entry name" value="FliT"/>
</dbReference>
<organism evidence="8 9">
    <name type="scientific">Stutzerimonas stutzeri</name>
    <name type="common">Pseudomonas stutzeri</name>
    <dbReference type="NCBI Taxonomy" id="316"/>
    <lineage>
        <taxon>Bacteria</taxon>
        <taxon>Pseudomonadati</taxon>
        <taxon>Pseudomonadota</taxon>
        <taxon>Gammaproteobacteria</taxon>
        <taxon>Pseudomonadales</taxon>
        <taxon>Pseudomonadaceae</taxon>
        <taxon>Stutzerimonas</taxon>
    </lineage>
</organism>
<dbReference type="EMBL" id="JAOCAE010000001">
    <property type="protein sequence ID" value="MDH1234793.1"/>
    <property type="molecule type" value="Genomic_DNA"/>
</dbReference>
<dbReference type="AlphaFoldDB" id="A0A0H3YWX8"/>
<evidence type="ECO:0000256" key="2">
    <source>
        <dbReference type="ARBA" id="ARBA00022490"/>
    </source>
</evidence>
<dbReference type="Proteomes" id="UP001158500">
    <property type="component" value="Unassembled WGS sequence"/>
</dbReference>
<comment type="caution">
    <text evidence="8">The sequence shown here is derived from an EMBL/GenBank/DDBJ whole genome shotgun (WGS) entry which is preliminary data.</text>
</comment>
<evidence type="ECO:0000256" key="5">
    <source>
        <dbReference type="ARBA" id="ARBA00093797"/>
    </source>
</evidence>
<evidence type="ECO:0000256" key="3">
    <source>
        <dbReference type="ARBA" id="ARBA00022795"/>
    </source>
</evidence>
<gene>
    <name evidence="6" type="ORF">G7024_09065</name>
    <name evidence="8" type="ORF">N5C32_01915</name>
    <name evidence="7" type="ORF">N5D09_06105</name>
</gene>
<evidence type="ECO:0000313" key="9">
    <source>
        <dbReference type="Proteomes" id="UP001158500"/>
    </source>
</evidence>
<comment type="subcellular location">
    <subcellularLocation>
        <location evidence="1">Cytoplasm</location>
        <location evidence="1">Cytosol</location>
    </subcellularLocation>
</comment>
<dbReference type="Proteomes" id="UP001161139">
    <property type="component" value="Unassembled WGS sequence"/>
</dbReference>
<evidence type="ECO:0000256" key="4">
    <source>
        <dbReference type="ARBA" id="ARBA00023186"/>
    </source>
</evidence>
<evidence type="ECO:0000313" key="6">
    <source>
        <dbReference type="EMBL" id="MBA1304557.1"/>
    </source>
</evidence>
<evidence type="ECO:0000313" key="7">
    <source>
        <dbReference type="EMBL" id="MDH0687654.1"/>
    </source>
</evidence>
<dbReference type="RefSeq" id="WP_011913657.1">
    <property type="nucleotide sequence ID" value="NZ_AP024722.1"/>
</dbReference>
<keyword evidence="2" id="KW-0963">Cytoplasm</keyword>
<keyword evidence="8" id="KW-0969">Cilium</keyword>
<dbReference type="EMBL" id="JAOCDG010000007">
    <property type="protein sequence ID" value="MDH0687654.1"/>
    <property type="molecule type" value="Genomic_DNA"/>
</dbReference>
<evidence type="ECO:0000313" key="8">
    <source>
        <dbReference type="EMBL" id="MDH1234793.1"/>
    </source>
</evidence>
<dbReference type="Pfam" id="PF05400">
    <property type="entry name" value="FliT"/>
    <property type="match status" value="1"/>
</dbReference>
<dbReference type="Proteomes" id="UP001138621">
    <property type="component" value="Unassembled WGS sequence"/>
</dbReference>
<reference evidence="6" key="1">
    <citation type="submission" date="2020-02" db="EMBL/GenBank/DDBJ databases">
        <title>Synteny-based analysis reveals conserved mechanism for high triclosan tolerance in Pseudomonas, as well as instances of horizontal transfer.</title>
        <authorList>
            <person name="Mcfarland A.G."/>
            <person name="Bertucci H.K."/>
            <person name="Litmann E."/>
            <person name="Shen J."/>
            <person name="Huttenhower C."/>
            <person name="Hartmann E.M."/>
        </authorList>
    </citation>
    <scope>NUCLEOTIDE SEQUENCE</scope>
    <source>
        <strain evidence="6">109A1</strain>
    </source>
</reference>
<keyword evidence="8" id="KW-0282">Flagellum</keyword>
<dbReference type="GeneID" id="66820818"/>